<organism evidence="3">
    <name type="scientific">Laccaria bicolor (strain S238N-H82 / ATCC MYA-4686)</name>
    <name type="common">Bicoloured deceiver</name>
    <name type="synonym">Laccaria laccata var. bicolor</name>
    <dbReference type="NCBI Taxonomy" id="486041"/>
    <lineage>
        <taxon>Eukaryota</taxon>
        <taxon>Fungi</taxon>
        <taxon>Dikarya</taxon>
        <taxon>Basidiomycota</taxon>
        <taxon>Agaricomycotina</taxon>
        <taxon>Agaricomycetes</taxon>
        <taxon>Agaricomycetidae</taxon>
        <taxon>Agaricales</taxon>
        <taxon>Agaricineae</taxon>
        <taxon>Hydnangiaceae</taxon>
        <taxon>Laccaria</taxon>
    </lineage>
</organism>
<reference evidence="2 3" key="1">
    <citation type="journal article" date="2008" name="Nature">
        <title>The genome of Laccaria bicolor provides insights into mycorrhizal symbiosis.</title>
        <authorList>
            <person name="Martin F."/>
            <person name="Aerts A."/>
            <person name="Ahren D."/>
            <person name="Brun A."/>
            <person name="Danchin E.G.J."/>
            <person name="Duchaussoy F."/>
            <person name="Gibon J."/>
            <person name="Kohler A."/>
            <person name="Lindquist E."/>
            <person name="Pereda V."/>
            <person name="Salamov A."/>
            <person name="Shapiro H.J."/>
            <person name="Wuyts J."/>
            <person name="Blaudez D."/>
            <person name="Buee M."/>
            <person name="Brokstein P."/>
            <person name="Canbaeck B."/>
            <person name="Cohen D."/>
            <person name="Courty P.E."/>
            <person name="Coutinho P.M."/>
            <person name="Delaruelle C."/>
            <person name="Detter J.C."/>
            <person name="Deveau A."/>
            <person name="DiFazio S."/>
            <person name="Duplessis S."/>
            <person name="Fraissinet-Tachet L."/>
            <person name="Lucic E."/>
            <person name="Frey-Klett P."/>
            <person name="Fourrey C."/>
            <person name="Feussner I."/>
            <person name="Gay G."/>
            <person name="Grimwood J."/>
            <person name="Hoegger P.J."/>
            <person name="Jain P."/>
            <person name="Kilaru S."/>
            <person name="Labbe J."/>
            <person name="Lin Y.C."/>
            <person name="Legue V."/>
            <person name="Le Tacon F."/>
            <person name="Marmeisse R."/>
            <person name="Melayah D."/>
            <person name="Montanini B."/>
            <person name="Muratet M."/>
            <person name="Nehls U."/>
            <person name="Niculita-Hirzel H."/>
            <person name="Oudot-Le Secq M.P."/>
            <person name="Peter M."/>
            <person name="Quesneville H."/>
            <person name="Rajashekar B."/>
            <person name="Reich M."/>
            <person name="Rouhier N."/>
            <person name="Schmutz J."/>
            <person name="Yin T."/>
            <person name="Chalot M."/>
            <person name="Henrissat B."/>
            <person name="Kuees U."/>
            <person name="Lucas S."/>
            <person name="Van de Peer Y."/>
            <person name="Podila G.K."/>
            <person name="Polle A."/>
            <person name="Pukkila P.J."/>
            <person name="Richardson P.M."/>
            <person name="Rouze P."/>
            <person name="Sanders I.R."/>
            <person name="Stajich J.E."/>
            <person name="Tunlid A."/>
            <person name="Tuskan G."/>
            <person name="Grigoriev I.V."/>
        </authorList>
    </citation>
    <scope>NUCLEOTIDE SEQUENCE [LARGE SCALE GENOMIC DNA]</scope>
    <source>
        <strain evidence="3">S238N-H82 / ATCC MYA-4686</strain>
    </source>
</reference>
<feature type="compositionally biased region" description="Basic and acidic residues" evidence="1">
    <location>
        <begin position="7"/>
        <end position="17"/>
    </location>
</feature>
<dbReference type="InParanoid" id="B0DC19"/>
<feature type="region of interest" description="Disordered" evidence="1">
    <location>
        <begin position="1"/>
        <end position="71"/>
    </location>
</feature>
<feature type="compositionally biased region" description="Acidic residues" evidence="1">
    <location>
        <begin position="18"/>
        <end position="42"/>
    </location>
</feature>
<name>B0DC19_LACBS</name>
<dbReference type="HOGENOM" id="CLU_010790_5_1_1"/>
<dbReference type="OrthoDB" id="2322499at2759"/>
<dbReference type="EMBL" id="DS547103">
    <property type="protein sequence ID" value="EDR07656.1"/>
    <property type="molecule type" value="Genomic_DNA"/>
</dbReference>
<dbReference type="AlphaFoldDB" id="B0DC19"/>
<proteinExistence type="predicted"/>
<feature type="compositionally biased region" description="Basic residues" evidence="1">
    <location>
        <begin position="52"/>
        <end position="62"/>
    </location>
</feature>
<dbReference type="GeneID" id="6077269"/>
<dbReference type="KEGG" id="lbc:LACBIDRAFT_298005"/>
<keyword evidence="3" id="KW-1185">Reference proteome</keyword>
<dbReference type="RefSeq" id="XP_001881445.1">
    <property type="nucleotide sequence ID" value="XM_001881410.1"/>
</dbReference>
<evidence type="ECO:0000256" key="1">
    <source>
        <dbReference type="SAM" id="MobiDB-lite"/>
    </source>
</evidence>
<accession>B0DC19</accession>
<protein>
    <submittedName>
        <fullName evidence="2">Predicted protein</fullName>
    </submittedName>
</protein>
<sequence>MRRVRQKREEKAQKVEDSPDISEEEGYDIEAESQSDSEEDSGSEYGGGAKSKAARPAKRPRLSKAAEKKPTRSLSLLPKMPLDVLFEVLLIYPPPHSSIPSPTPFCQIFGRLAPKDFINVSRTNKLFRQTLMSRSATTVWNTSLNGVGSPSCPSDISGPRWAILLFMTHCQECGTKGVPRVDFALRRRVCTNCKKAHLFVSSKFNSRFPDLEKSILDLLPYTSVGGWSHGHSTSSKFYWDTDIQAMNIMLAKFHHDIHMRVPGAKKKLDEFIEDRKAHVIEVLKYASICVDWTAKMATQRSNDLMQAKTRREAQIRARLLGLGYLEVDVNSISLWHEQKATELNDRSWVRLRPELEQLVQERRDSRLLSERKALVNSRKKIVEELYNAYRKTLVPLQLPSYPRVSDICRTPEFSQHIEAESTVDITAASFSGVMNQLPGIIIQWIESKKAGLRTLLTEAQSTLIGTPASAEAPSRLSLTRDVPPLDEVIGTRRHVPTSAHPPAPPQSSESADILNLATAVFSCGSIGTACSSSKLFIGWPEASTHHCRGYYAHHEEPQTKLQVRRAAATAASIVKAAGLPVLFTTASEMDERNLRFMCAACPARHHAKNVYGKPVFTWRSAITHVSLGHGEPTWEVLNVKQTQTIKQKELVNDIGALAQGACWSCNRCSDFVDDMKTKAVVIEHLKAIHDVALPAEPEDLFVMDFGKLTQCLPAIYDMTPPPTQSGAPTKNVRCTHCGVSTKRLFDEGGVRCHIKAKHNVMNPIKGTDWVNVIPGALN</sequence>
<dbReference type="STRING" id="486041.B0DC19"/>
<gene>
    <name evidence="2" type="ORF">LACBIDRAFT_298005</name>
</gene>
<dbReference type="Proteomes" id="UP000001194">
    <property type="component" value="Unassembled WGS sequence"/>
</dbReference>
<evidence type="ECO:0000313" key="3">
    <source>
        <dbReference type="Proteomes" id="UP000001194"/>
    </source>
</evidence>
<evidence type="ECO:0000313" key="2">
    <source>
        <dbReference type="EMBL" id="EDR07656.1"/>
    </source>
</evidence>